<dbReference type="Proteomes" id="UP001272137">
    <property type="component" value="Unassembled WGS sequence"/>
</dbReference>
<evidence type="ECO:0000259" key="6">
    <source>
        <dbReference type="Pfam" id="PF02668"/>
    </source>
</evidence>
<dbReference type="Pfam" id="PF02668">
    <property type="entry name" value="TauD"/>
    <property type="match status" value="1"/>
</dbReference>
<dbReference type="SUPFAM" id="SSF51197">
    <property type="entry name" value="Clavaminate synthase-like"/>
    <property type="match status" value="1"/>
</dbReference>
<dbReference type="EMBL" id="QXCT01000001">
    <property type="protein sequence ID" value="MDW9251381.1"/>
    <property type="molecule type" value="Genomic_DNA"/>
</dbReference>
<dbReference type="GO" id="GO:0006790">
    <property type="term" value="P:sulfur compound metabolic process"/>
    <property type="evidence" value="ECO:0007669"/>
    <property type="project" value="TreeGrafter"/>
</dbReference>
<dbReference type="GO" id="GO:0005737">
    <property type="term" value="C:cytoplasm"/>
    <property type="evidence" value="ECO:0007669"/>
    <property type="project" value="TreeGrafter"/>
</dbReference>
<dbReference type="InterPro" id="IPR042098">
    <property type="entry name" value="TauD-like_sf"/>
</dbReference>
<dbReference type="AlphaFoldDB" id="A0AAW9CUH4"/>
<evidence type="ECO:0000256" key="5">
    <source>
        <dbReference type="ARBA" id="ARBA00023004"/>
    </source>
</evidence>
<evidence type="ECO:0000313" key="7">
    <source>
        <dbReference type="EMBL" id="MDW9251381.1"/>
    </source>
</evidence>
<sequence length="332" mass="37937">MIARQHVFRTIFFHSFNLIRNPISDRISKSNSHPDSARSASRSNIVTTGFRMISRKLSPALGAEIRGIDFSQPLSSQTRDDIIGLLSEHQLLVFPGQRLSCEQQVAACRDFGELEPHPMTTNTSSFPEMTIVSNVTTDGKPVGYPTPPFELWHSDLCYLEHPAKMTFFYAESVPDAHGDTWFANMFAAYETLPDELKSAIDGRNAIFSLDSSLVKRCRKIGFDLNIAEDDFKPTVSHPAVRTHPHTRRRSIFVNWAHTDRIEGYSHEESDEILDRIFAHCRNEDFIYRHRYTNEDLVIWDNASLIHTNSPNPPVGNRIMRRVMVSGPKPFYQ</sequence>
<keyword evidence="4" id="KW-0560">Oxidoreductase</keyword>
<evidence type="ECO:0000313" key="8">
    <source>
        <dbReference type="Proteomes" id="UP001272137"/>
    </source>
</evidence>
<gene>
    <name evidence="7" type="ORF">C7S16_7270</name>
</gene>
<name>A0AAW9CUH4_BURTH</name>
<keyword evidence="3 7" id="KW-0223">Dioxygenase</keyword>
<evidence type="ECO:0000256" key="1">
    <source>
        <dbReference type="ARBA" id="ARBA00005896"/>
    </source>
</evidence>
<comment type="similarity">
    <text evidence="1">Belongs to the TfdA dioxygenase family.</text>
</comment>
<accession>A0AAW9CUH4</accession>
<dbReference type="InterPro" id="IPR003819">
    <property type="entry name" value="TauD/TfdA-like"/>
</dbReference>
<evidence type="ECO:0000256" key="2">
    <source>
        <dbReference type="ARBA" id="ARBA00022723"/>
    </source>
</evidence>
<dbReference type="GO" id="GO:0000908">
    <property type="term" value="F:taurine dioxygenase activity"/>
    <property type="evidence" value="ECO:0007669"/>
    <property type="project" value="TreeGrafter"/>
</dbReference>
<organism evidence="7 8">
    <name type="scientific">Burkholderia thailandensis</name>
    <dbReference type="NCBI Taxonomy" id="57975"/>
    <lineage>
        <taxon>Bacteria</taxon>
        <taxon>Pseudomonadati</taxon>
        <taxon>Pseudomonadota</taxon>
        <taxon>Betaproteobacteria</taxon>
        <taxon>Burkholderiales</taxon>
        <taxon>Burkholderiaceae</taxon>
        <taxon>Burkholderia</taxon>
        <taxon>pseudomallei group</taxon>
    </lineage>
</organism>
<reference evidence="7" key="1">
    <citation type="submission" date="2018-08" db="EMBL/GenBank/DDBJ databases">
        <title>Identification of Burkholderia cepacia strains that express a Burkholderia pseudomallei-like capsular polysaccharide.</title>
        <authorList>
            <person name="Burtnick M.N."/>
            <person name="Vongsouvath M."/>
            <person name="Newton P."/>
            <person name="Wuthiekanun V."/>
            <person name="Limmathurotsakul D."/>
            <person name="Brett P.J."/>
            <person name="Chantratita N."/>
            <person name="Dance D.A."/>
        </authorList>
    </citation>
    <scope>NUCLEOTIDE SEQUENCE</scope>
    <source>
        <strain evidence="7">SBXCC001</strain>
    </source>
</reference>
<dbReference type="PANTHER" id="PTHR30468:SF1">
    <property type="entry name" value="ALPHA-KETOGLUTARATE-DEPENDENT SULFONATE DIOXYGENASE"/>
    <property type="match status" value="1"/>
</dbReference>
<dbReference type="PANTHER" id="PTHR30468">
    <property type="entry name" value="ALPHA-KETOGLUTARATE-DEPENDENT SULFONATE DIOXYGENASE"/>
    <property type="match status" value="1"/>
</dbReference>
<evidence type="ECO:0000256" key="3">
    <source>
        <dbReference type="ARBA" id="ARBA00022964"/>
    </source>
</evidence>
<dbReference type="GO" id="GO:0046872">
    <property type="term" value="F:metal ion binding"/>
    <property type="evidence" value="ECO:0007669"/>
    <property type="project" value="UniProtKB-KW"/>
</dbReference>
<proteinExistence type="inferred from homology"/>
<keyword evidence="2" id="KW-0479">Metal-binding</keyword>
<comment type="caution">
    <text evidence="7">The sequence shown here is derived from an EMBL/GenBank/DDBJ whole genome shotgun (WGS) entry which is preliminary data.</text>
</comment>
<dbReference type="Gene3D" id="3.60.130.10">
    <property type="entry name" value="Clavaminate synthase-like"/>
    <property type="match status" value="1"/>
</dbReference>
<evidence type="ECO:0000256" key="4">
    <source>
        <dbReference type="ARBA" id="ARBA00023002"/>
    </source>
</evidence>
<dbReference type="InterPro" id="IPR051323">
    <property type="entry name" value="AtsK-like"/>
</dbReference>
<keyword evidence="5" id="KW-0408">Iron</keyword>
<protein>
    <submittedName>
        <fullName evidence="7">Taurine catabolism dioxygenase TauD, TfdA family protein</fullName>
    </submittedName>
</protein>
<feature type="domain" description="TauD/TfdA-like" evidence="6">
    <location>
        <begin position="55"/>
        <end position="323"/>
    </location>
</feature>